<proteinExistence type="predicted"/>
<accession>A0A9P5TY04</accession>
<evidence type="ECO:0008006" key="3">
    <source>
        <dbReference type="Google" id="ProtNLM"/>
    </source>
</evidence>
<dbReference type="OrthoDB" id="3129790at2759"/>
<gene>
    <name evidence="1" type="ORF">BDP27DRAFT_1432281</name>
</gene>
<name>A0A9P5TY04_9AGAR</name>
<dbReference type="EMBL" id="JADNRY010000350">
    <property type="protein sequence ID" value="KAF9058802.1"/>
    <property type="molecule type" value="Genomic_DNA"/>
</dbReference>
<sequence>MELGLPSDSWLFNLSKVEYTKYTTIETGIQRSLDIRRSKFKCSSSLAVSPLLTTIATPFIERKPQTHKYPQVLPLSPTCIVTMAPNTHIFNLPNEIFLYIFQTFFTRKESLAALATISKRTRRIAYRLLYHTVTACALSSLSTSATIDGEPSAASYIRNIFIENFDFPNIFDDEYLLNHLRPTLSNVARNEVATLNQGRLSKLSFKSFTLPICVVLTEHLSSSLLDLTHLELRTPFPQDKIRLCTSLYTQLCSRSLTYFNLDFLGVSSLPDYTTISKILRPLPHSSSLLRTLKLNLGTSQHYRPMDVLQLLFDDDNFYFHHLKEFFFESADQVFRLKHFLLRHPGIEKLGYRIIHSEYIVHSENTLTDDFQTPQIVPNITEFTGSLINALHLCMSENQSRPIRRLMVHCRHIMQYVDDPRHQLDSLRNATNIRELCLTSSYRGYNLDDITSIILVCPQLSHFGCMLSPVQPTEDYLSDVYSVVLNNLPHIEIFEVFVNHFDDSHLLQHHANAIARAVILGQAFLSPPFHILVICNYTSTLLLEFIYGSMDNI</sequence>
<organism evidence="1 2">
    <name type="scientific">Rhodocollybia butyracea</name>
    <dbReference type="NCBI Taxonomy" id="206335"/>
    <lineage>
        <taxon>Eukaryota</taxon>
        <taxon>Fungi</taxon>
        <taxon>Dikarya</taxon>
        <taxon>Basidiomycota</taxon>
        <taxon>Agaricomycotina</taxon>
        <taxon>Agaricomycetes</taxon>
        <taxon>Agaricomycetidae</taxon>
        <taxon>Agaricales</taxon>
        <taxon>Marasmiineae</taxon>
        <taxon>Omphalotaceae</taxon>
        <taxon>Rhodocollybia</taxon>
    </lineage>
</organism>
<evidence type="ECO:0000313" key="1">
    <source>
        <dbReference type="EMBL" id="KAF9058802.1"/>
    </source>
</evidence>
<keyword evidence="2" id="KW-1185">Reference proteome</keyword>
<comment type="caution">
    <text evidence="1">The sequence shown here is derived from an EMBL/GenBank/DDBJ whole genome shotgun (WGS) entry which is preliminary data.</text>
</comment>
<reference evidence="1" key="1">
    <citation type="submission" date="2020-11" db="EMBL/GenBank/DDBJ databases">
        <authorList>
            <consortium name="DOE Joint Genome Institute"/>
            <person name="Ahrendt S."/>
            <person name="Riley R."/>
            <person name="Andreopoulos W."/>
            <person name="Labutti K."/>
            <person name="Pangilinan J."/>
            <person name="Ruiz-Duenas F.J."/>
            <person name="Barrasa J.M."/>
            <person name="Sanchez-Garcia M."/>
            <person name="Camarero S."/>
            <person name="Miyauchi S."/>
            <person name="Serrano A."/>
            <person name="Linde D."/>
            <person name="Babiker R."/>
            <person name="Drula E."/>
            <person name="Ayuso-Fernandez I."/>
            <person name="Pacheco R."/>
            <person name="Padilla G."/>
            <person name="Ferreira P."/>
            <person name="Barriuso J."/>
            <person name="Kellner H."/>
            <person name="Castanera R."/>
            <person name="Alfaro M."/>
            <person name="Ramirez L."/>
            <person name="Pisabarro A.G."/>
            <person name="Kuo A."/>
            <person name="Tritt A."/>
            <person name="Lipzen A."/>
            <person name="He G."/>
            <person name="Yan M."/>
            <person name="Ng V."/>
            <person name="Cullen D."/>
            <person name="Martin F."/>
            <person name="Rosso M.-N."/>
            <person name="Henrissat B."/>
            <person name="Hibbett D."/>
            <person name="Martinez A.T."/>
            <person name="Grigoriev I.V."/>
        </authorList>
    </citation>
    <scope>NUCLEOTIDE SEQUENCE</scope>
    <source>
        <strain evidence="1">AH 40177</strain>
    </source>
</reference>
<evidence type="ECO:0000313" key="2">
    <source>
        <dbReference type="Proteomes" id="UP000772434"/>
    </source>
</evidence>
<protein>
    <recommendedName>
        <fullName evidence="3">F-box domain-containing protein</fullName>
    </recommendedName>
</protein>
<dbReference type="AlphaFoldDB" id="A0A9P5TY04"/>
<dbReference type="Proteomes" id="UP000772434">
    <property type="component" value="Unassembled WGS sequence"/>
</dbReference>